<evidence type="ECO:0000313" key="6">
    <source>
        <dbReference type="Proteomes" id="UP000070501"/>
    </source>
</evidence>
<protein>
    <recommendedName>
        <fullName evidence="4">Solute-binding protein family 5 domain-containing protein</fullName>
    </recommendedName>
</protein>
<dbReference type="Gene3D" id="3.90.76.10">
    <property type="entry name" value="Dipeptide-binding Protein, Domain 1"/>
    <property type="match status" value="1"/>
</dbReference>
<gene>
    <name evidence="5" type="ORF">Micbo1qcDRAFT_23527</name>
</gene>
<dbReference type="GO" id="GO:0015833">
    <property type="term" value="P:peptide transport"/>
    <property type="evidence" value="ECO:0007669"/>
    <property type="project" value="TreeGrafter"/>
</dbReference>
<evidence type="ECO:0000256" key="1">
    <source>
        <dbReference type="ARBA" id="ARBA00005695"/>
    </source>
</evidence>
<dbReference type="PIRSF" id="PIRSF002741">
    <property type="entry name" value="MppA"/>
    <property type="match status" value="1"/>
</dbReference>
<dbReference type="AlphaFoldDB" id="A0A136JCT5"/>
<evidence type="ECO:0000256" key="2">
    <source>
        <dbReference type="ARBA" id="ARBA00022448"/>
    </source>
</evidence>
<dbReference type="OrthoDB" id="3472756at2759"/>
<keyword evidence="3" id="KW-0732">Signal</keyword>
<reference evidence="6" key="1">
    <citation type="submission" date="2016-02" db="EMBL/GenBank/DDBJ databases">
        <title>Draft genome sequence of Microdochium bolleyi, a fungal endophyte of beachgrass.</title>
        <authorList>
            <consortium name="DOE Joint Genome Institute"/>
            <person name="David A.S."/>
            <person name="May G."/>
            <person name="Haridas S."/>
            <person name="Lim J."/>
            <person name="Wang M."/>
            <person name="Labutti K."/>
            <person name="Lipzen A."/>
            <person name="Barry K."/>
            <person name="Grigoriev I.V."/>
        </authorList>
    </citation>
    <scope>NUCLEOTIDE SEQUENCE [LARGE SCALE GENOMIC DNA]</scope>
    <source>
        <strain evidence="6">J235TASD1</strain>
    </source>
</reference>
<keyword evidence="6" id="KW-1185">Reference proteome</keyword>
<dbReference type="InterPro" id="IPR030678">
    <property type="entry name" value="Peptide/Ni-bd"/>
</dbReference>
<evidence type="ECO:0000313" key="5">
    <source>
        <dbReference type="EMBL" id="KXJ94973.1"/>
    </source>
</evidence>
<dbReference type="GO" id="GO:1904680">
    <property type="term" value="F:peptide transmembrane transporter activity"/>
    <property type="evidence" value="ECO:0007669"/>
    <property type="project" value="TreeGrafter"/>
</dbReference>
<dbReference type="GO" id="GO:0043190">
    <property type="term" value="C:ATP-binding cassette (ABC) transporter complex"/>
    <property type="evidence" value="ECO:0007669"/>
    <property type="project" value="InterPro"/>
</dbReference>
<keyword evidence="2" id="KW-0813">Transport</keyword>
<dbReference type="InterPro" id="IPR039424">
    <property type="entry name" value="SBP_5"/>
</dbReference>
<dbReference type="SUPFAM" id="SSF53850">
    <property type="entry name" value="Periplasmic binding protein-like II"/>
    <property type="match status" value="1"/>
</dbReference>
<comment type="similarity">
    <text evidence="1">Belongs to the bacterial solute-binding protein 5 family.</text>
</comment>
<dbReference type="GO" id="GO:0042597">
    <property type="term" value="C:periplasmic space"/>
    <property type="evidence" value="ECO:0007669"/>
    <property type="project" value="UniProtKB-ARBA"/>
</dbReference>
<dbReference type="Gene3D" id="3.40.190.10">
    <property type="entry name" value="Periplasmic binding protein-like II"/>
    <property type="match status" value="1"/>
</dbReference>
<dbReference type="PANTHER" id="PTHR30290">
    <property type="entry name" value="PERIPLASMIC BINDING COMPONENT OF ABC TRANSPORTER"/>
    <property type="match status" value="1"/>
</dbReference>
<dbReference type="PANTHER" id="PTHR30290:SF9">
    <property type="entry name" value="OLIGOPEPTIDE-BINDING PROTEIN APPA"/>
    <property type="match status" value="1"/>
</dbReference>
<feature type="domain" description="Solute-binding protein family 5" evidence="4">
    <location>
        <begin position="47"/>
        <end position="373"/>
    </location>
</feature>
<accession>A0A136JCT5</accession>
<dbReference type="Pfam" id="PF00496">
    <property type="entry name" value="SBP_bac_5"/>
    <property type="match status" value="1"/>
</dbReference>
<organism evidence="5 6">
    <name type="scientific">Microdochium bolleyi</name>
    <dbReference type="NCBI Taxonomy" id="196109"/>
    <lineage>
        <taxon>Eukaryota</taxon>
        <taxon>Fungi</taxon>
        <taxon>Dikarya</taxon>
        <taxon>Ascomycota</taxon>
        <taxon>Pezizomycotina</taxon>
        <taxon>Sordariomycetes</taxon>
        <taxon>Xylariomycetidae</taxon>
        <taxon>Xylariales</taxon>
        <taxon>Microdochiaceae</taxon>
        <taxon>Microdochium</taxon>
    </lineage>
</organism>
<proteinExistence type="inferred from homology"/>
<dbReference type="InterPro" id="IPR000914">
    <property type="entry name" value="SBP_5_dom"/>
</dbReference>
<name>A0A136JCT5_9PEZI</name>
<evidence type="ECO:0000256" key="3">
    <source>
        <dbReference type="ARBA" id="ARBA00022729"/>
    </source>
</evidence>
<dbReference type="Gene3D" id="3.10.105.10">
    <property type="entry name" value="Dipeptide-binding Protein, Domain 3"/>
    <property type="match status" value="1"/>
</dbReference>
<sequence length="492" mass="54568">MELSHLRIALENVDFRLPTQVTDDNSVTALKSLVFEPLVRWQPGGLVEPGLFDSWEHSDGARVWRFHIRDNAFFHDGLACDAQQIVKYILGLLDSLDYFGMRWSYARYFAKSKITAEEDGRTVRIENPEPFADVLDILAEFWPSRLAADGKPVLGTGPYEVIEFERENNIGKATLRRRSDGNGAGRPNGDGPELITAVHEGKGFKRLQLLRDGAVDVALNLERVEDFSELDGLDDLAGALRWGQITSTLSAMYYLNCTAGVFADPAARLAANLAVDSEELVKQVFQGHARASSTIVSPWHLGSKESGLSPIPYDPEQAKQLLDAVFAANPSLSRDIVLRTPVYMPEHAQKISAFVAASLKRVGFTNVEVRLETNRPEYARSIGLRKDIGDLALFDSTPNSTFRVLDDKVSSSSKNTWWLGYHDDETQKLIAEARKQIEPADRAAAYAKCLQRLAENPPWLYIAHPDVIWATRKGSVGVDVSRSGVVSLKAVS</sequence>
<evidence type="ECO:0000259" key="4">
    <source>
        <dbReference type="Pfam" id="PF00496"/>
    </source>
</evidence>
<dbReference type="EMBL" id="KQ964246">
    <property type="protein sequence ID" value="KXJ94973.1"/>
    <property type="molecule type" value="Genomic_DNA"/>
</dbReference>
<dbReference type="Proteomes" id="UP000070501">
    <property type="component" value="Unassembled WGS sequence"/>
</dbReference>
<dbReference type="InParanoid" id="A0A136JCT5"/>